<evidence type="ECO:0000313" key="3">
    <source>
        <dbReference type="Proteomes" id="UP001454036"/>
    </source>
</evidence>
<keyword evidence="3" id="KW-1185">Reference proteome</keyword>
<dbReference type="Pfam" id="PF14111">
    <property type="entry name" value="DUF4283"/>
    <property type="match status" value="1"/>
</dbReference>
<organism evidence="2 3">
    <name type="scientific">Lithospermum erythrorhizon</name>
    <name type="common">Purple gromwell</name>
    <name type="synonym">Lithospermum officinale var. erythrorhizon</name>
    <dbReference type="NCBI Taxonomy" id="34254"/>
    <lineage>
        <taxon>Eukaryota</taxon>
        <taxon>Viridiplantae</taxon>
        <taxon>Streptophyta</taxon>
        <taxon>Embryophyta</taxon>
        <taxon>Tracheophyta</taxon>
        <taxon>Spermatophyta</taxon>
        <taxon>Magnoliopsida</taxon>
        <taxon>eudicotyledons</taxon>
        <taxon>Gunneridae</taxon>
        <taxon>Pentapetalae</taxon>
        <taxon>asterids</taxon>
        <taxon>lamiids</taxon>
        <taxon>Boraginales</taxon>
        <taxon>Boraginaceae</taxon>
        <taxon>Boraginoideae</taxon>
        <taxon>Lithospermeae</taxon>
        <taxon>Lithospermum</taxon>
    </lineage>
</organism>
<name>A0AAV3NQC6_LITER</name>
<protein>
    <recommendedName>
        <fullName evidence="1">DUF4283 domain-containing protein</fullName>
    </recommendedName>
</protein>
<sequence length="117" mass="13700">MEVELARVLGSLALEGEELGEAFVPEVAYDRVEEKYQFSLIVRVLMKRRFHIQTFKDTICTLWGGQEGIQILDIGMTLFQVIFNDDVQMNRVLQGEPWLFEGFSLLIQRWKVEMKED</sequence>
<dbReference type="EMBL" id="BAABME010000298">
    <property type="protein sequence ID" value="GAA0141564.1"/>
    <property type="molecule type" value="Genomic_DNA"/>
</dbReference>
<reference evidence="2 3" key="1">
    <citation type="submission" date="2024-01" db="EMBL/GenBank/DDBJ databases">
        <title>The complete chloroplast genome sequence of Lithospermum erythrorhizon: insights into the phylogenetic relationship among Boraginaceae species and the maternal lineages of purple gromwells.</title>
        <authorList>
            <person name="Okada T."/>
            <person name="Watanabe K."/>
        </authorList>
    </citation>
    <scope>NUCLEOTIDE SEQUENCE [LARGE SCALE GENOMIC DNA]</scope>
</reference>
<dbReference type="InterPro" id="IPR025558">
    <property type="entry name" value="DUF4283"/>
</dbReference>
<evidence type="ECO:0000259" key="1">
    <source>
        <dbReference type="Pfam" id="PF14111"/>
    </source>
</evidence>
<dbReference type="AlphaFoldDB" id="A0AAV3NQC6"/>
<gene>
    <name evidence="2" type="ORF">LIER_02683</name>
</gene>
<evidence type="ECO:0000313" key="2">
    <source>
        <dbReference type="EMBL" id="GAA0141564.1"/>
    </source>
</evidence>
<accession>A0AAV3NQC6</accession>
<feature type="domain" description="DUF4283" evidence="1">
    <location>
        <begin position="33"/>
        <end position="112"/>
    </location>
</feature>
<comment type="caution">
    <text evidence="2">The sequence shown here is derived from an EMBL/GenBank/DDBJ whole genome shotgun (WGS) entry which is preliminary data.</text>
</comment>
<proteinExistence type="predicted"/>
<dbReference type="Proteomes" id="UP001454036">
    <property type="component" value="Unassembled WGS sequence"/>
</dbReference>